<feature type="transmembrane region" description="Helical" evidence="1">
    <location>
        <begin position="66"/>
        <end position="88"/>
    </location>
</feature>
<keyword evidence="1" id="KW-1133">Transmembrane helix</keyword>
<dbReference type="Gramene" id="OQU93180">
    <property type="protein sequence ID" value="OQU93180"/>
    <property type="gene ID" value="SORBI_3001G495116"/>
</dbReference>
<accession>A0A1Z5SB93</accession>
<evidence type="ECO:0000256" key="1">
    <source>
        <dbReference type="SAM" id="Phobius"/>
    </source>
</evidence>
<dbReference type="Proteomes" id="UP000000768">
    <property type="component" value="Chromosome 1"/>
</dbReference>
<protein>
    <submittedName>
        <fullName evidence="2">Uncharacterized protein</fullName>
    </submittedName>
</protein>
<organism evidence="2 3">
    <name type="scientific">Sorghum bicolor</name>
    <name type="common">Sorghum</name>
    <name type="synonym">Sorghum vulgare</name>
    <dbReference type="NCBI Taxonomy" id="4558"/>
    <lineage>
        <taxon>Eukaryota</taxon>
        <taxon>Viridiplantae</taxon>
        <taxon>Streptophyta</taxon>
        <taxon>Embryophyta</taxon>
        <taxon>Tracheophyta</taxon>
        <taxon>Spermatophyta</taxon>
        <taxon>Magnoliopsida</taxon>
        <taxon>Liliopsida</taxon>
        <taxon>Poales</taxon>
        <taxon>Poaceae</taxon>
        <taxon>PACMAD clade</taxon>
        <taxon>Panicoideae</taxon>
        <taxon>Andropogonodae</taxon>
        <taxon>Andropogoneae</taxon>
        <taxon>Sorghinae</taxon>
        <taxon>Sorghum</taxon>
    </lineage>
</organism>
<proteinExistence type="predicted"/>
<sequence length="133" mass="14115">MSPSRATNQFRRHSMVGRVLLVRSNPAAPSIDHLASALQSHLLASSAPSPTPRRTNERRVMMSSPAMARAVLVAVVLMQCCNVMIVAARPFLMEAPVVATTEDGGWLGMIMQVLKGGPGGNNHNCQAPNGSCP</sequence>
<dbReference type="FunCoup" id="A0A1Z5SB93">
    <property type="interactions" value="10"/>
</dbReference>
<reference evidence="2 3" key="1">
    <citation type="journal article" date="2009" name="Nature">
        <title>The Sorghum bicolor genome and the diversification of grasses.</title>
        <authorList>
            <person name="Paterson A.H."/>
            <person name="Bowers J.E."/>
            <person name="Bruggmann R."/>
            <person name="Dubchak I."/>
            <person name="Grimwood J."/>
            <person name="Gundlach H."/>
            <person name="Haberer G."/>
            <person name="Hellsten U."/>
            <person name="Mitros T."/>
            <person name="Poliakov A."/>
            <person name="Schmutz J."/>
            <person name="Spannagl M."/>
            <person name="Tang H."/>
            <person name="Wang X."/>
            <person name="Wicker T."/>
            <person name="Bharti A.K."/>
            <person name="Chapman J."/>
            <person name="Feltus F.A."/>
            <person name="Gowik U."/>
            <person name="Grigoriev I.V."/>
            <person name="Lyons E."/>
            <person name="Maher C.A."/>
            <person name="Martis M."/>
            <person name="Narechania A."/>
            <person name="Otillar R.P."/>
            <person name="Penning B.W."/>
            <person name="Salamov A.A."/>
            <person name="Wang Y."/>
            <person name="Zhang L."/>
            <person name="Carpita N.C."/>
            <person name="Freeling M."/>
            <person name="Gingle A.R."/>
            <person name="Hash C.T."/>
            <person name="Keller B."/>
            <person name="Klein P."/>
            <person name="Kresovich S."/>
            <person name="McCann M.C."/>
            <person name="Ming R."/>
            <person name="Peterson D.G."/>
            <person name="Mehboob-ur-Rahman"/>
            <person name="Ware D."/>
            <person name="Westhoff P."/>
            <person name="Mayer K.F."/>
            <person name="Messing J."/>
            <person name="Rokhsar D.S."/>
        </authorList>
    </citation>
    <scope>NUCLEOTIDE SEQUENCE [LARGE SCALE GENOMIC DNA]</scope>
    <source>
        <strain evidence="3">cv. BTx623</strain>
    </source>
</reference>
<dbReference type="EMBL" id="CM000760">
    <property type="protein sequence ID" value="OQU93180.1"/>
    <property type="molecule type" value="Genomic_DNA"/>
</dbReference>
<dbReference type="InParanoid" id="A0A1Z5SB93"/>
<name>A0A1Z5SB93_SORBI</name>
<dbReference type="AlphaFoldDB" id="A0A1Z5SB93"/>
<gene>
    <name evidence="2" type="ORF">SORBI_3001G495116</name>
</gene>
<reference evidence="3" key="2">
    <citation type="journal article" date="2018" name="Plant J.">
        <title>The Sorghum bicolor reference genome: improved assembly, gene annotations, a transcriptome atlas, and signatures of genome organization.</title>
        <authorList>
            <person name="McCormick R.F."/>
            <person name="Truong S.K."/>
            <person name="Sreedasyam A."/>
            <person name="Jenkins J."/>
            <person name="Shu S."/>
            <person name="Sims D."/>
            <person name="Kennedy M."/>
            <person name="Amirebrahimi M."/>
            <person name="Weers B.D."/>
            <person name="McKinley B."/>
            <person name="Mattison A."/>
            <person name="Morishige D.T."/>
            <person name="Grimwood J."/>
            <person name="Schmutz J."/>
            <person name="Mullet J.E."/>
        </authorList>
    </citation>
    <scope>NUCLEOTIDE SEQUENCE [LARGE SCALE GENOMIC DNA]</scope>
    <source>
        <strain evidence="3">cv. BTx623</strain>
    </source>
</reference>
<evidence type="ECO:0000313" key="3">
    <source>
        <dbReference type="Proteomes" id="UP000000768"/>
    </source>
</evidence>
<keyword evidence="3" id="KW-1185">Reference proteome</keyword>
<evidence type="ECO:0000313" key="2">
    <source>
        <dbReference type="EMBL" id="OQU93180.1"/>
    </source>
</evidence>
<keyword evidence="1" id="KW-0472">Membrane</keyword>
<keyword evidence="1" id="KW-0812">Transmembrane</keyword>